<dbReference type="PROSITE" id="PS01187">
    <property type="entry name" value="EGF_CA"/>
    <property type="match status" value="1"/>
</dbReference>
<dbReference type="PANTHER" id="PTHR24039:SF52">
    <property type="entry name" value="EGF-LIKE DOMAIN-CONTAINING PROTEIN"/>
    <property type="match status" value="1"/>
</dbReference>
<feature type="region of interest" description="Disordered" evidence="6">
    <location>
        <begin position="977"/>
        <end position="1017"/>
    </location>
</feature>
<dbReference type="EMBL" id="CADEPI010000321">
    <property type="protein sequence ID" value="CAB3383732.1"/>
    <property type="molecule type" value="Genomic_DNA"/>
</dbReference>
<evidence type="ECO:0000313" key="9">
    <source>
        <dbReference type="EMBL" id="CAB3383732.1"/>
    </source>
</evidence>
<feature type="compositionally biased region" description="Pro residues" evidence="6">
    <location>
        <begin position="1035"/>
        <end position="1050"/>
    </location>
</feature>
<dbReference type="InterPro" id="IPR000742">
    <property type="entry name" value="EGF"/>
</dbReference>
<dbReference type="FunFam" id="2.10.25.10:FF:000672">
    <property type="entry name" value="Uncharacterized protein, isoform C"/>
    <property type="match status" value="1"/>
</dbReference>
<evidence type="ECO:0000256" key="6">
    <source>
        <dbReference type="SAM" id="MobiDB-lite"/>
    </source>
</evidence>
<comment type="caution">
    <text evidence="5">Lacks conserved residue(s) required for the propagation of feature annotation.</text>
</comment>
<dbReference type="InterPro" id="IPR018097">
    <property type="entry name" value="EGF_Ca-bd_CS"/>
</dbReference>
<dbReference type="InterPro" id="IPR001881">
    <property type="entry name" value="EGF-like_Ca-bd_dom"/>
</dbReference>
<dbReference type="Pfam" id="PF07645">
    <property type="entry name" value="EGF_CA"/>
    <property type="match status" value="1"/>
</dbReference>
<keyword evidence="4 5" id="KW-1015">Disulfide bond</keyword>
<keyword evidence="2" id="KW-0732">Signal</keyword>
<evidence type="ECO:0000256" key="5">
    <source>
        <dbReference type="PROSITE-ProRule" id="PRU00076"/>
    </source>
</evidence>
<organism evidence="9 10">
    <name type="scientific">Cloeon dipterum</name>
    <dbReference type="NCBI Taxonomy" id="197152"/>
    <lineage>
        <taxon>Eukaryota</taxon>
        <taxon>Metazoa</taxon>
        <taxon>Ecdysozoa</taxon>
        <taxon>Arthropoda</taxon>
        <taxon>Hexapoda</taxon>
        <taxon>Insecta</taxon>
        <taxon>Pterygota</taxon>
        <taxon>Palaeoptera</taxon>
        <taxon>Ephemeroptera</taxon>
        <taxon>Pisciforma</taxon>
        <taxon>Baetidae</taxon>
        <taxon>Cloeon</taxon>
    </lineage>
</organism>
<dbReference type="CDD" id="cd00054">
    <property type="entry name" value="EGF_CA"/>
    <property type="match status" value="1"/>
</dbReference>
<protein>
    <recommendedName>
        <fullName evidence="8">EGF-like domain-containing protein</fullName>
    </recommendedName>
</protein>
<feature type="transmembrane region" description="Helical" evidence="7">
    <location>
        <begin position="872"/>
        <end position="891"/>
    </location>
</feature>
<dbReference type="PROSITE" id="PS00022">
    <property type="entry name" value="EGF_1"/>
    <property type="match status" value="1"/>
</dbReference>
<feature type="disulfide bond" evidence="5">
    <location>
        <begin position="813"/>
        <end position="822"/>
    </location>
</feature>
<sequence length="1061" mass="112462">MQEEEYGGLGRAEQPGCVSARQSGGITTEERGSLPTYLAGWLAHLSLRFARSVSARRTRKGSSSHDTVRRPEYVVSFGEKLSPNPKMRTKLVCVVSVLVLGVAMSHQQPASSSGSWSASSTVKLSLDPPFVLPSPSSSFTAPMAGLSLSTTQQASHVAATRVIYDKPSEESEEPGPLVRATRAVVLQAEDEPMPHTDAGEMPFMATAARAARSIEAAATSRQLVHQSGEGRRAPRVGVTAVGPMSTSNSARRSEPQISDILGGIVKLFGGGPNPMPAVVAGMPPPRPMRPQGSRINNRGPPRITDVVLLQSNASSTPAPPPFPFVRPISGMEPPPPPRRPLSPGRRPVFPDGPIELTPERAPIEKEPPTTTTEAATTTSTTTTTTEATSEASEPTSEAPKSTTEAPKPTTEAPRPTPEVPKSSPEMPAPITEAPILESSIAEVVAAPVTPGASTPLPVTPGWYAPRPGLVLDDPEFKPGGVAAAGPPPPIITAPVRRPPAVGEVFDVTVSAIQGPGGQIQGGPHILTRPQAAGANSPDDQVSIDGRKTYISLLPTQTLDEPASSAAPPSQPPPHCCPLPAVGQAVAVPGNGPPPEPRSDRRRPSGRRCASTRIVSLALNLRIDRVYEKRMAWNKALSDSDSDEFQELSWEAVRAIDSAMGMTPFSDDFMGAKVNAFTAGPPLVANMTLQLAETAETVRPGVRNDVQRHLIGAITRRNNNVGDSALWVDKASGAVSGVADVDECANAELNDCHAKATCTNIFGTYRCSCEAGLRDPWAGNIQRSGRQCEACPADFCSNRGECSFSSSGERICACSGNFFGSQCEMDGEVLGVAIGAAVAAVLIIGLTLYGLCMWSRKWNREQQKMEMMSTRTGLTSPVFSYMAAAAAASSAASVKNGMPPTTPAAYVSVEDRLRWAHIADVMAQNHYATVGQNVPILPAWKKNFVGTQEKRKLPEPNMCPTRPSSAVFFPSLPVLYQQARPPPPPATGPPDSSDEEDNQGLLGRNFQVPRPRSRATSIANQSGIYYDLDFETRPAPVPAPRSTLPRPPPIPMATYGQFAFRG</sequence>
<feature type="compositionally biased region" description="Low complexity" evidence="6">
    <location>
        <begin position="368"/>
        <end position="413"/>
    </location>
</feature>
<keyword evidence="10" id="KW-1185">Reference proteome</keyword>
<keyword evidence="1 5" id="KW-0245">EGF-like domain</keyword>
<dbReference type="Gene3D" id="2.10.25.10">
    <property type="entry name" value="Laminin"/>
    <property type="match status" value="1"/>
</dbReference>
<evidence type="ECO:0000313" key="10">
    <source>
        <dbReference type="Proteomes" id="UP000494165"/>
    </source>
</evidence>
<evidence type="ECO:0000256" key="2">
    <source>
        <dbReference type="ARBA" id="ARBA00022729"/>
    </source>
</evidence>
<keyword evidence="7" id="KW-0812">Transmembrane</keyword>
<evidence type="ECO:0000259" key="8">
    <source>
        <dbReference type="PROSITE" id="PS50026"/>
    </source>
</evidence>
<dbReference type="SUPFAM" id="SSF82671">
    <property type="entry name" value="SEA domain"/>
    <property type="match status" value="1"/>
</dbReference>
<reference evidence="9 10" key="1">
    <citation type="submission" date="2020-04" db="EMBL/GenBank/DDBJ databases">
        <authorList>
            <person name="Alioto T."/>
            <person name="Alioto T."/>
            <person name="Gomez Garrido J."/>
        </authorList>
    </citation>
    <scope>NUCLEOTIDE SEQUENCE [LARGE SCALE GENOMIC DNA]</scope>
</reference>
<accession>A0A8S1DT87</accession>
<dbReference type="SUPFAM" id="SSF57196">
    <property type="entry name" value="EGF/Laminin"/>
    <property type="match status" value="1"/>
</dbReference>
<name>A0A8S1DT87_9INSE</name>
<dbReference type="OrthoDB" id="2015116at2759"/>
<dbReference type="Proteomes" id="UP000494165">
    <property type="component" value="Unassembled WGS sequence"/>
</dbReference>
<dbReference type="InterPro" id="IPR036364">
    <property type="entry name" value="SEA_dom_sf"/>
</dbReference>
<evidence type="ECO:0000256" key="1">
    <source>
        <dbReference type="ARBA" id="ARBA00022536"/>
    </source>
</evidence>
<dbReference type="GO" id="GO:0005509">
    <property type="term" value="F:calcium ion binding"/>
    <property type="evidence" value="ECO:0007669"/>
    <property type="project" value="InterPro"/>
</dbReference>
<dbReference type="PANTHER" id="PTHR24039">
    <property type="entry name" value="FIBRILLIN-RELATED"/>
    <property type="match status" value="1"/>
</dbReference>
<feature type="domain" description="EGF-like" evidence="8">
    <location>
        <begin position="788"/>
        <end position="823"/>
    </location>
</feature>
<dbReference type="SMART" id="SM00179">
    <property type="entry name" value="EGF_CA"/>
    <property type="match status" value="1"/>
</dbReference>
<evidence type="ECO:0000256" key="7">
    <source>
        <dbReference type="SAM" id="Phobius"/>
    </source>
</evidence>
<keyword evidence="3" id="KW-0677">Repeat</keyword>
<comment type="caution">
    <text evidence="9">The sequence shown here is derived from an EMBL/GenBank/DDBJ whole genome shotgun (WGS) entry which is preliminary data.</text>
</comment>
<dbReference type="PROSITE" id="PS50026">
    <property type="entry name" value="EGF_3"/>
    <property type="match status" value="2"/>
</dbReference>
<dbReference type="InterPro" id="IPR000152">
    <property type="entry name" value="EGF-type_Asp/Asn_hydroxyl_site"/>
</dbReference>
<dbReference type="SMART" id="SM00181">
    <property type="entry name" value="EGF"/>
    <property type="match status" value="2"/>
</dbReference>
<feature type="region of interest" description="Disordered" evidence="6">
    <location>
        <begin position="1035"/>
        <end position="1061"/>
    </location>
</feature>
<feature type="domain" description="EGF-like" evidence="8">
    <location>
        <begin position="739"/>
        <end position="778"/>
    </location>
</feature>
<feature type="region of interest" description="Disordered" evidence="6">
    <location>
        <begin position="559"/>
        <end position="608"/>
    </location>
</feature>
<dbReference type="PROSITE" id="PS00010">
    <property type="entry name" value="ASX_HYDROXYL"/>
    <property type="match status" value="1"/>
</dbReference>
<evidence type="ECO:0000256" key="4">
    <source>
        <dbReference type="ARBA" id="ARBA00023157"/>
    </source>
</evidence>
<dbReference type="InterPro" id="IPR049883">
    <property type="entry name" value="NOTCH1_EGF-like"/>
</dbReference>
<feature type="compositionally biased region" description="Basic and acidic residues" evidence="6">
    <location>
        <begin position="357"/>
        <end position="367"/>
    </location>
</feature>
<keyword evidence="7" id="KW-1133">Transmembrane helix</keyword>
<evidence type="ECO:0000256" key="3">
    <source>
        <dbReference type="ARBA" id="ARBA00022737"/>
    </source>
</evidence>
<gene>
    <name evidence="9" type="ORF">CLODIP_2_CD13749</name>
</gene>
<keyword evidence="7" id="KW-0472">Membrane</keyword>
<dbReference type="AlphaFoldDB" id="A0A8S1DT87"/>
<proteinExistence type="predicted"/>
<feature type="region of interest" description="Disordered" evidence="6">
    <location>
        <begin position="1"/>
        <end position="29"/>
    </location>
</feature>
<feature type="transmembrane region" description="Helical" evidence="7">
    <location>
        <begin position="828"/>
        <end position="851"/>
    </location>
</feature>
<feature type="region of interest" description="Disordered" evidence="6">
    <location>
        <begin position="312"/>
        <end position="434"/>
    </location>
</feature>